<dbReference type="InterPro" id="IPR050952">
    <property type="entry name" value="TRIM-NHL_E3_ligases"/>
</dbReference>
<dbReference type="InterPro" id="IPR001258">
    <property type="entry name" value="NHL_repeat"/>
</dbReference>
<dbReference type="CDD" id="cd05819">
    <property type="entry name" value="NHL"/>
    <property type="match status" value="1"/>
</dbReference>
<keyword evidence="3" id="KW-0472">Membrane</keyword>
<keyword evidence="1" id="KW-0677">Repeat</keyword>
<feature type="repeat" description="NHL" evidence="2">
    <location>
        <begin position="186"/>
        <end position="225"/>
    </location>
</feature>
<proteinExistence type="predicted"/>
<comment type="caution">
    <text evidence="4">The sequence shown here is derived from an EMBL/GenBank/DDBJ whole genome shotgun (WGS) entry which is preliminary data.</text>
</comment>
<dbReference type="PROSITE" id="PS51125">
    <property type="entry name" value="NHL"/>
    <property type="match status" value="2"/>
</dbReference>
<dbReference type="EMBL" id="CAJOBB010002073">
    <property type="protein sequence ID" value="CAF3935180.1"/>
    <property type="molecule type" value="Genomic_DNA"/>
</dbReference>
<feature type="repeat" description="NHL" evidence="2">
    <location>
        <begin position="285"/>
        <end position="322"/>
    </location>
</feature>
<evidence type="ECO:0000313" key="4">
    <source>
        <dbReference type="EMBL" id="CAF3935180.1"/>
    </source>
</evidence>
<accession>A0A819JMJ4</accession>
<dbReference type="InterPro" id="IPR011042">
    <property type="entry name" value="6-blade_b-propeller_TolB-like"/>
</dbReference>
<evidence type="ECO:0000256" key="1">
    <source>
        <dbReference type="ARBA" id="ARBA00022737"/>
    </source>
</evidence>
<dbReference type="AlphaFoldDB" id="A0A819JMJ4"/>
<dbReference type="Proteomes" id="UP000663868">
    <property type="component" value="Unassembled WGS sequence"/>
</dbReference>
<dbReference type="PANTHER" id="PTHR24104:SF25">
    <property type="entry name" value="PROTEIN LIN-41"/>
    <property type="match status" value="1"/>
</dbReference>
<name>A0A819JMJ4_9BILA</name>
<gene>
    <name evidence="4" type="ORF">KXQ929_LOCUS24696</name>
</gene>
<evidence type="ECO:0008006" key="6">
    <source>
        <dbReference type="Google" id="ProtNLM"/>
    </source>
</evidence>
<dbReference type="Gene3D" id="2.120.10.30">
    <property type="entry name" value="TolB, C-terminal domain"/>
    <property type="match status" value="3"/>
</dbReference>
<evidence type="ECO:0000256" key="2">
    <source>
        <dbReference type="PROSITE-ProRule" id="PRU00504"/>
    </source>
</evidence>
<protein>
    <recommendedName>
        <fullName evidence="6">NHL repeat containing protein-like protein</fullName>
    </recommendedName>
</protein>
<sequence>MNFPKKKHKLTISFRLQFSSNILSIFLVLALSFNQPKFCPTAMWDSNGITFANQSIVGEWPSAIFMSINNTIYVHNKENNTIVMWQEESVNPTKIIHGNFTEPISLFVTPNGDIYIDDGEKNGQAQKWIAETNIFVTVMHVNSSCFGLFVDINNTLYCSMFRHHQVVKRSLDDSVMTSNRVAAGTGIRGSDSNQFYNPRGIFVDVNLDLYVADCYNDRVQLFQSGELNGITVAGRRSLPHTMELNHPTGIILDAEKYLFIVDQNNHRIVASGLNGFRCLVGCYGRGSQSNQLTYPSSLSFDRFGNMFVTDQNNHRIQIFQYLEESCDNSSVVKTVYSSALTSSSSIYFQDCSELPSYYEAIQIHVTITGLYTFLVSGEMKTTYSYIHTNSFNVFNWFENVLTHNEDNDDRDQYQLTVVLEATMKYVFVMTTSSPNITGNVSIQVSGRSSIGFNRILNTSSVVQTTYASKLTANSSTYVAGCTSQSSYYEAIQVNVRRSGTYTFFSQGNMDTSGAIYKDYFNPSNPGENRLSSNNVGCNQRQFRFTIALESSITYILVVTTWSSNVIGAFSIFVSGPDNVDLKNIRLLSKNRIKSELLVLELVNYLPIKQD</sequence>
<dbReference type="GO" id="GO:0008270">
    <property type="term" value="F:zinc ion binding"/>
    <property type="evidence" value="ECO:0007669"/>
    <property type="project" value="UniProtKB-KW"/>
</dbReference>
<evidence type="ECO:0000256" key="3">
    <source>
        <dbReference type="SAM" id="Phobius"/>
    </source>
</evidence>
<dbReference type="PANTHER" id="PTHR24104">
    <property type="entry name" value="E3 UBIQUITIN-PROTEIN LIGASE NHLRC1-RELATED"/>
    <property type="match status" value="1"/>
</dbReference>
<keyword evidence="3" id="KW-0812">Transmembrane</keyword>
<evidence type="ECO:0000313" key="5">
    <source>
        <dbReference type="Proteomes" id="UP000663868"/>
    </source>
</evidence>
<organism evidence="4 5">
    <name type="scientific">Adineta steineri</name>
    <dbReference type="NCBI Taxonomy" id="433720"/>
    <lineage>
        <taxon>Eukaryota</taxon>
        <taxon>Metazoa</taxon>
        <taxon>Spiralia</taxon>
        <taxon>Gnathifera</taxon>
        <taxon>Rotifera</taxon>
        <taxon>Eurotatoria</taxon>
        <taxon>Bdelloidea</taxon>
        <taxon>Adinetida</taxon>
        <taxon>Adinetidae</taxon>
        <taxon>Adineta</taxon>
    </lineage>
</organism>
<keyword evidence="3" id="KW-1133">Transmembrane helix</keyword>
<reference evidence="4" key="1">
    <citation type="submission" date="2021-02" db="EMBL/GenBank/DDBJ databases">
        <authorList>
            <person name="Nowell W R."/>
        </authorList>
    </citation>
    <scope>NUCLEOTIDE SEQUENCE</scope>
</reference>
<feature type="transmembrane region" description="Helical" evidence="3">
    <location>
        <begin position="12"/>
        <end position="33"/>
    </location>
</feature>
<dbReference type="Pfam" id="PF01436">
    <property type="entry name" value="NHL"/>
    <property type="match status" value="1"/>
</dbReference>
<dbReference type="SUPFAM" id="SSF101898">
    <property type="entry name" value="NHL repeat"/>
    <property type="match status" value="1"/>
</dbReference>